<reference evidence="9" key="1">
    <citation type="journal article" date="2019" name="Nat. Commun.">
        <title>Genome-wide association mapping of date palm fruit traits.</title>
        <authorList>
            <person name="Hazzouri K.M."/>
            <person name="Gros-Balthazard M."/>
            <person name="Flowers J.M."/>
            <person name="Copetti D."/>
            <person name="Lemansour A."/>
            <person name="Lebrun M."/>
            <person name="Masmoudi K."/>
            <person name="Ferrand S."/>
            <person name="Dhar M.I."/>
            <person name="Fresquez Z.A."/>
            <person name="Rosas U."/>
            <person name="Zhang J."/>
            <person name="Talag J."/>
            <person name="Lee S."/>
            <person name="Kudrna D."/>
            <person name="Powell R.F."/>
            <person name="Leitch I.J."/>
            <person name="Krueger R.R."/>
            <person name="Wing R.A."/>
            <person name="Amiri K.M.A."/>
            <person name="Purugganan M.D."/>
        </authorList>
    </citation>
    <scope>NUCLEOTIDE SEQUENCE [LARGE SCALE GENOMIC DNA]</scope>
    <source>
        <strain evidence="9">cv. Khalas</strain>
    </source>
</reference>
<keyword evidence="6" id="KW-0408">Iron</keyword>
<dbReference type="Gene3D" id="2.60.120.10">
    <property type="entry name" value="Jelly Rolls"/>
    <property type="match status" value="1"/>
</dbReference>
<dbReference type="GeneID" id="103705025"/>
<comment type="catalytic activity">
    <reaction evidence="7">
        <text>L-cysteine + O2 = 3-sulfino-L-alanine + H(+)</text>
        <dbReference type="Rhea" id="RHEA:20441"/>
        <dbReference type="ChEBI" id="CHEBI:15378"/>
        <dbReference type="ChEBI" id="CHEBI:15379"/>
        <dbReference type="ChEBI" id="CHEBI:35235"/>
        <dbReference type="ChEBI" id="CHEBI:61085"/>
        <dbReference type="EC" id="1.13.11.20"/>
    </reaction>
    <physiologicalReaction direction="left-to-right" evidence="7">
        <dbReference type="Rhea" id="RHEA:20442"/>
    </physiologicalReaction>
</comment>
<reference evidence="10 11" key="2">
    <citation type="submission" date="2025-04" db="UniProtKB">
        <authorList>
            <consortium name="RefSeq"/>
        </authorList>
    </citation>
    <scope>IDENTIFICATION</scope>
    <source>
        <tissue evidence="10 11">Young leaves</tissue>
    </source>
</reference>
<evidence type="ECO:0000313" key="9">
    <source>
        <dbReference type="Proteomes" id="UP000228380"/>
    </source>
</evidence>
<dbReference type="GO" id="GO:0017172">
    <property type="term" value="F:cysteine dioxygenase activity"/>
    <property type="evidence" value="ECO:0007669"/>
    <property type="project" value="UniProtKB-EC"/>
</dbReference>
<dbReference type="RefSeq" id="XP_026659865.2">
    <property type="nucleotide sequence ID" value="XM_026804064.2"/>
</dbReference>
<gene>
    <name evidence="10 11" type="primary">LOC103705025</name>
</gene>
<feature type="region of interest" description="Disordered" evidence="8">
    <location>
        <begin position="1"/>
        <end position="34"/>
    </location>
</feature>
<dbReference type="Proteomes" id="UP000228380">
    <property type="component" value="Chromosome 9"/>
</dbReference>
<dbReference type="PANTHER" id="PTHR22966:SF67">
    <property type="entry name" value="CYSTEINE DIOXYGENASE"/>
    <property type="match status" value="1"/>
</dbReference>
<keyword evidence="5" id="KW-0560">Oxidoreductase</keyword>
<evidence type="ECO:0000313" key="11">
    <source>
        <dbReference type="RefSeq" id="XP_026659865.2"/>
    </source>
</evidence>
<dbReference type="AlphaFoldDB" id="A0A8B8J3R0"/>
<proteinExistence type="inferred from homology"/>
<dbReference type="PANTHER" id="PTHR22966">
    <property type="entry name" value="2-AMINOETHANETHIOL DIOXYGENASE"/>
    <property type="match status" value="1"/>
</dbReference>
<accession>A0A8B8J3R0</accession>
<dbReference type="EC" id="1.13.11.20" evidence="3"/>
<dbReference type="Pfam" id="PF07847">
    <property type="entry name" value="PCO_ADO"/>
    <property type="match status" value="1"/>
</dbReference>
<dbReference type="SUPFAM" id="SSF51182">
    <property type="entry name" value="RmlC-like cupins"/>
    <property type="match status" value="1"/>
</dbReference>
<protein>
    <recommendedName>
        <fullName evidence="3">cysteine dioxygenase</fullName>
        <ecNumber evidence="3">1.13.11.20</ecNumber>
    </recommendedName>
</protein>
<evidence type="ECO:0000256" key="1">
    <source>
        <dbReference type="ARBA" id="ARBA00001954"/>
    </source>
</evidence>
<dbReference type="GO" id="GO:0046872">
    <property type="term" value="F:metal ion binding"/>
    <property type="evidence" value="ECO:0007669"/>
    <property type="project" value="UniProtKB-KW"/>
</dbReference>
<name>A0A8B8J3R0_PHODC</name>
<organism evidence="9 10">
    <name type="scientific">Phoenix dactylifera</name>
    <name type="common">Date palm</name>
    <dbReference type="NCBI Taxonomy" id="42345"/>
    <lineage>
        <taxon>Eukaryota</taxon>
        <taxon>Viridiplantae</taxon>
        <taxon>Streptophyta</taxon>
        <taxon>Embryophyta</taxon>
        <taxon>Tracheophyta</taxon>
        <taxon>Spermatophyta</taxon>
        <taxon>Magnoliopsida</taxon>
        <taxon>Liliopsida</taxon>
        <taxon>Arecaceae</taxon>
        <taxon>Coryphoideae</taxon>
        <taxon>Phoeniceae</taxon>
        <taxon>Phoenix</taxon>
    </lineage>
</organism>
<evidence type="ECO:0000256" key="3">
    <source>
        <dbReference type="ARBA" id="ARBA00013133"/>
    </source>
</evidence>
<comment type="cofactor">
    <cofactor evidence="1">
        <name>Fe(2+)</name>
        <dbReference type="ChEBI" id="CHEBI:29033"/>
    </cofactor>
</comment>
<evidence type="ECO:0000256" key="7">
    <source>
        <dbReference type="ARBA" id="ARBA00024284"/>
    </source>
</evidence>
<dbReference type="GO" id="GO:0070483">
    <property type="term" value="P:detection of hypoxia"/>
    <property type="evidence" value="ECO:0007669"/>
    <property type="project" value="UniProtKB-ARBA"/>
</dbReference>
<evidence type="ECO:0000256" key="4">
    <source>
        <dbReference type="ARBA" id="ARBA00022723"/>
    </source>
</evidence>
<evidence type="ECO:0000256" key="2">
    <source>
        <dbReference type="ARBA" id="ARBA00006622"/>
    </source>
</evidence>
<dbReference type="InterPro" id="IPR014710">
    <property type="entry name" value="RmlC-like_jellyroll"/>
</dbReference>
<evidence type="ECO:0000256" key="8">
    <source>
        <dbReference type="SAM" id="MobiDB-lite"/>
    </source>
</evidence>
<evidence type="ECO:0000256" key="5">
    <source>
        <dbReference type="ARBA" id="ARBA00023002"/>
    </source>
</evidence>
<keyword evidence="4" id="KW-0479">Metal-binding</keyword>
<dbReference type="InterPro" id="IPR012864">
    <property type="entry name" value="PCO/ADO"/>
</dbReference>
<evidence type="ECO:0000256" key="6">
    <source>
        <dbReference type="ARBA" id="ARBA00023004"/>
    </source>
</evidence>
<keyword evidence="9" id="KW-1185">Reference proteome</keyword>
<sequence>MKIESSLASGRELASERGRPSTKKSRKRRRRPGSMPGLVQRLFETCKEVFADGRAGFLPSPEDVVRLRSILDNMNASDVGLSQNMPYFWNVEPQGTPPITYLHLYECDKFSIGIFCLPPSGVIPLHNHPGMTVFSKLLFGSMHIKSYDWVDVPKYSNDVINPAHSVQSPGVCLAKVKTNAIFTAPCEASILYPADGGNMHCFTARTSCAVLDVLGPPYSDPEGRHCTYYNNFPYASFPGTNHTWATKKTDLIPRPHATTARELNSSIVVYNLYHFGRLESDLSSFPWTPPVDSACSICRPSGAIPVGGTRYG</sequence>
<dbReference type="InterPro" id="IPR011051">
    <property type="entry name" value="RmlC_Cupin_sf"/>
</dbReference>
<evidence type="ECO:0000313" key="10">
    <source>
        <dbReference type="RefSeq" id="XP_026659864.2"/>
    </source>
</evidence>
<feature type="compositionally biased region" description="Basic residues" evidence="8">
    <location>
        <begin position="20"/>
        <end position="32"/>
    </location>
</feature>
<comment type="similarity">
    <text evidence="2">Belongs to the cysteine dioxygenase family.</text>
</comment>
<dbReference type="CDD" id="cd20289">
    <property type="entry name" value="cupin_ADO"/>
    <property type="match status" value="1"/>
</dbReference>
<dbReference type="OrthoDB" id="271433at2759"/>
<dbReference type="RefSeq" id="XP_026659864.2">
    <property type="nucleotide sequence ID" value="XM_026804063.2"/>
</dbReference>